<protein>
    <submittedName>
        <fullName evidence="2">Uncharacterized protein</fullName>
    </submittedName>
</protein>
<evidence type="ECO:0000313" key="3">
    <source>
        <dbReference type="Proteomes" id="UP001497497"/>
    </source>
</evidence>
<dbReference type="AlphaFoldDB" id="A0AAV2INU1"/>
<comment type="caution">
    <text evidence="2">The sequence shown here is derived from an EMBL/GenBank/DDBJ whole genome shotgun (WGS) entry which is preliminary data.</text>
</comment>
<accession>A0AAV2INU1</accession>
<dbReference type="Proteomes" id="UP001497497">
    <property type="component" value="Unassembled WGS sequence"/>
</dbReference>
<proteinExistence type="predicted"/>
<reference evidence="2 3" key="1">
    <citation type="submission" date="2024-04" db="EMBL/GenBank/DDBJ databases">
        <authorList>
            <consortium name="Genoscope - CEA"/>
            <person name="William W."/>
        </authorList>
    </citation>
    <scope>NUCLEOTIDE SEQUENCE [LARGE SCALE GENOMIC DNA]</scope>
</reference>
<gene>
    <name evidence="2" type="ORF">GSLYS_00021615001</name>
</gene>
<evidence type="ECO:0000256" key="1">
    <source>
        <dbReference type="SAM" id="Phobius"/>
    </source>
</evidence>
<name>A0AAV2INU1_LYMST</name>
<dbReference type="EMBL" id="CAXITT010001269">
    <property type="protein sequence ID" value="CAL1548298.1"/>
    <property type="molecule type" value="Genomic_DNA"/>
</dbReference>
<keyword evidence="1" id="KW-1133">Transmembrane helix</keyword>
<organism evidence="2 3">
    <name type="scientific">Lymnaea stagnalis</name>
    <name type="common">Great pond snail</name>
    <name type="synonym">Helix stagnalis</name>
    <dbReference type="NCBI Taxonomy" id="6523"/>
    <lineage>
        <taxon>Eukaryota</taxon>
        <taxon>Metazoa</taxon>
        <taxon>Spiralia</taxon>
        <taxon>Lophotrochozoa</taxon>
        <taxon>Mollusca</taxon>
        <taxon>Gastropoda</taxon>
        <taxon>Heterobranchia</taxon>
        <taxon>Euthyneura</taxon>
        <taxon>Panpulmonata</taxon>
        <taxon>Hygrophila</taxon>
        <taxon>Lymnaeoidea</taxon>
        <taxon>Lymnaeidae</taxon>
        <taxon>Lymnaea</taxon>
    </lineage>
</organism>
<feature type="transmembrane region" description="Helical" evidence="1">
    <location>
        <begin position="25"/>
        <end position="46"/>
    </location>
</feature>
<evidence type="ECO:0000313" key="2">
    <source>
        <dbReference type="EMBL" id="CAL1548298.1"/>
    </source>
</evidence>
<sequence length="251" mass="28628">MASGHDLSHSPPVPRRGNFTADMDMCWTLVVSVIFLVAIGCSYSSYHYNCEKGVYETLYRITEACRETSYAPNLKTFRKNEQRISGQTIVEMFENYCGVAEKIHKCGQDMVDFIPCLVGQQENYDTMVARSHWFCDGVGVREGIKSTFANLSTEELDYRLNACYREAPGKTYHCVRRSLGVAGKRPERKESMKRILASFRCSFRKLSRDCPRDTAFLLTTMEYDWLIIPPALGFNISDVLFTASNIKLPAR</sequence>
<keyword evidence="3" id="KW-1185">Reference proteome</keyword>
<keyword evidence="1" id="KW-0812">Transmembrane</keyword>
<keyword evidence="1" id="KW-0472">Membrane</keyword>